<gene>
    <name evidence="3" type="ORF">JI62_12765</name>
</gene>
<feature type="transmembrane region" description="Helical" evidence="1">
    <location>
        <begin position="44"/>
        <end position="69"/>
    </location>
</feature>
<evidence type="ECO:0000313" key="4">
    <source>
        <dbReference type="Proteomes" id="UP000197334"/>
    </source>
</evidence>
<dbReference type="Pfam" id="PF07331">
    <property type="entry name" value="TctB"/>
    <property type="match status" value="1"/>
</dbReference>
<dbReference type="Proteomes" id="UP000197334">
    <property type="component" value="Unassembled WGS sequence"/>
</dbReference>
<feature type="transmembrane region" description="Helical" evidence="1">
    <location>
        <begin position="129"/>
        <end position="150"/>
    </location>
</feature>
<keyword evidence="1" id="KW-0812">Transmembrane</keyword>
<protein>
    <recommendedName>
        <fullName evidence="2">DUF1468 domain-containing protein</fullName>
    </recommendedName>
</protein>
<dbReference type="InterPro" id="IPR009936">
    <property type="entry name" value="DUF1468"/>
</dbReference>
<keyword evidence="1" id="KW-1133">Transmembrane helix</keyword>
<feature type="domain" description="DUF1468" evidence="2">
    <location>
        <begin position="14"/>
        <end position="155"/>
    </location>
</feature>
<feature type="transmembrane region" description="Helical" evidence="1">
    <location>
        <begin position="12"/>
        <end position="32"/>
    </location>
</feature>
<dbReference type="OrthoDB" id="6174504at2"/>
<evidence type="ECO:0000259" key="2">
    <source>
        <dbReference type="Pfam" id="PF07331"/>
    </source>
</evidence>
<dbReference type="AlphaFoldDB" id="A0A246RWL8"/>
<evidence type="ECO:0000256" key="1">
    <source>
        <dbReference type="SAM" id="Phobius"/>
    </source>
</evidence>
<sequence>MLNRSSQTLGECFAGGVVAALGLFIVMEAQGFPTLPGQRYGAALFPLIIGYAMVVGGAWLALANLRPVMQCFTASRPVNLKAAALNFHRLFLPVWLVIGYLLLADTLGALLTLALLVALLMLVSGVRPWLALVMALLTAAVIWGAFVYMLRVPLPLGTLFNG</sequence>
<keyword evidence="1" id="KW-0472">Membrane</keyword>
<feature type="transmembrane region" description="Helical" evidence="1">
    <location>
        <begin position="90"/>
        <end position="123"/>
    </location>
</feature>
<reference evidence="3 4" key="1">
    <citation type="submission" date="2014-08" db="EMBL/GenBank/DDBJ databases">
        <title>Draft genome sequence of a novel L-asparaginase producing marine bacterium, Halomonas campaniensis.</title>
        <authorList>
            <person name="Sundarakrishnan B."/>
            <person name="Moushumi Priya A."/>
            <person name="Raman G."/>
            <person name="Sakthivel N."/>
            <person name="Park S."/>
            <person name="Jayachandran S."/>
        </authorList>
    </citation>
    <scope>NUCLEOTIDE SEQUENCE [LARGE SCALE GENOMIC DNA]</scope>
    <source>
        <strain evidence="3 4">SK03</strain>
    </source>
</reference>
<evidence type="ECO:0000313" key="3">
    <source>
        <dbReference type="EMBL" id="OWV28559.1"/>
    </source>
</evidence>
<accession>A0A246RWL8</accession>
<dbReference type="EMBL" id="JPUA01000034">
    <property type="protein sequence ID" value="OWV28559.1"/>
    <property type="molecule type" value="Genomic_DNA"/>
</dbReference>
<proteinExistence type="predicted"/>
<name>A0A246RWL8_9GAMM</name>
<organism evidence="3 4">
    <name type="scientific">Halomonas campaniensis</name>
    <dbReference type="NCBI Taxonomy" id="213554"/>
    <lineage>
        <taxon>Bacteria</taxon>
        <taxon>Pseudomonadati</taxon>
        <taxon>Pseudomonadota</taxon>
        <taxon>Gammaproteobacteria</taxon>
        <taxon>Oceanospirillales</taxon>
        <taxon>Halomonadaceae</taxon>
        <taxon>Halomonas</taxon>
    </lineage>
</organism>
<comment type="caution">
    <text evidence="3">The sequence shown here is derived from an EMBL/GenBank/DDBJ whole genome shotgun (WGS) entry which is preliminary data.</text>
</comment>
<keyword evidence="4" id="KW-1185">Reference proteome</keyword>
<dbReference type="RefSeq" id="WP_088700549.1">
    <property type="nucleotide sequence ID" value="NZ_JPUA01000034.1"/>
</dbReference>